<accession>A0ABU0J1A3</accession>
<comment type="caution">
    <text evidence="2">The sequence shown here is derived from an EMBL/GenBank/DDBJ whole genome shotgun (WGS) entry which is preliminary data.</text>
</comment>
<sequence length="664" mass="73613">MIKFPVFKRLRVENYGLYPGIAGQSGLDIAFERGPTLIAGVNGLGKSTLIAIMLRSLTGPFDLPRPAQDGDLGEVEPEAVPLNPRPLFAPRVADKAENATATIEVDIGGHSLIIQRRLSDLSIQKLSVDSDTGIGTDEGLFQAKITDLMGAASFFDTLLILRYVVFFLEDRRALVWGRTAQRELLRALFVSSGSATELSRVRYEMLSADSAYRNLRNVLNRRIKENDQEIARLTTVTGVRTELSVLETTLDATRVEEDELNRLIAQKETIRQEARLRSANAALERDSAVRELERIKVHALSQKFSALDDNSIYVLARLASEDHCLACETRRAGLGAQVTARLMANECVVCGTQRHPGDDDAPIDLSAERILDLQERIRASEVEIESNDRNIKRSEELRRQSLEALIDLAHRKAQTTEMVRRLRSQLPSTDRSADDLDERNRELRRLIEDERLSYERHRSAFEVALGESQSQVTRSQNKVATAFARYAGEFLKERCKIAFQPVNVRIGQSGGEFEVGLFQLSISGGALGGETPRTEPDQVSMSQREFLDLAFRMALMTVASGDGPSTLVVDTPEASLDFLFAERAGNQLARFAREGGTVGNRVVVTSNLANPELIPALLKGRPDGQSARSRVVDLIKIAAANAAVREDGARYEIFLEDRIRQAEA</sequence>
<evidence type="ECO:0000259" key="1">
    <source>
        <dbReference type="SMART" id="SM00382"/>
    </source>
</evidence>
<protein>
    <recommendedName>
        <fullName evidence="1">AAA+ ATPase domain-containing protein</fullName>
    </recommendedName>
</protein>
<keyword evidence="3" id="KW-1185">Reference proteome</keyword>
<dbReference type="Proteomes" id="UP001242480">
    <property type="component" value="Unassembled WGS sequence"/>
</dbReference>
<proteinExistence type="predicted"/>
<gene>
    <name evidence="2" type="ORF">QO011_000007</name>
</gene>
<name>A0ABU0J1A3_9HYPH</name>
<organism evidence="2 3">
    <name type="scientific">Labrys wisconsinensis</name>
    <dbReference type="NCBI Taxonomy" id="425677"/>
    <lineage>
        <taxon>Bacteria</taxon>
        <taxon>Pseudomonadati</taxon>
        <taxon>Pseudomonadota</taxon>
        <taxon>Alphaproteobacteria</taxon>
        <taxon>Hyphomicrobiales</taxon>
        <taxon>Xanthobacteraceae</taxon>
        <taxon>Labrys</taxon>
    </lineage>
</organism>
<dbReference type="EMBL" id="JAUSVX010000001">
    <property type="protein sequence ID" value="MDQ0467012.1"/>
    <property type="molecule type" value="Genomic_DNA"/>
</dbReference>
<dbReference type="Pfam" id="PF13476">
    <property type="entry name" value="AAA_23"/>
    <property type="match status" value="1"/>
</dbReference>
<dbReference type="Gene3D" id="3.40.50.300">
    <property type="entry name" value="P-loop containing nucleotide triphosphate hydrolases"/>
    <property type="match status" value="2"/>
</dbReference>
<evidence type="ECO:0000313" key="2">
    <source>
        <dbReference type="EMBL" id="MDQ0467012.1"/>
    </source>
</evidence>
<dbReference type="InterPro" id="IPR027417">
    <property type="entry name" value="P-loop_NTPase"/>
</dbReference>
<feature type="domain" description="AAA+ ATPase" evidence="1">
    <location>
        <begin position="32"/>
        <end position="632"/>
    </location>
</feature>
<dbReference type="SMART" id="SM00382">
    <property type="entry name" value="AAA"/>
    <property type="match status" value="1"/>
</dbReference>
<reference evidence="2 3" key="1">
    <citation type="submission" date="2023-07" db="EMBL/GenBank/DDBJ databases">
        <title>Genomic Encyclopedia of Type Strains, Phase IV (KMG-IV): sequencing the most valuable type-strain genomes for metagenomic binning, comparative biology and taxonomic classification.</title>
        <authorList>
            <person name="Goeker M."/>
        </authorList>
    </citation>
    <scope>NUCLEOTIDE SEQUENCE [LARGE SCALE GENOMIC DNA]</scope>
    <source>
        <strain evidence="2 3">DSM 19619</strain>
    </source>
</reference>
<dbReference type="SUPFAM" id="SSF52540">
    <property type="entry name" value="P-loop containing nucleoside triphosphate hydrolases"/>
    <property type="match status" value="1"/>
</dbReference>
<dbReference type="InterPro" id="IPR038729">
    <property type="entry name" value="Rad50/SbcC_AAA"/>
</dbReference>
<dbReference type="RefSeq" id="WP_307266090.1">
    <property type="nucleotide sequence ID" value="NZ_JAUSVX010000001.1"/>
</dbReference>
<evidence type="ECO:0000313" key="3">
    <source>
        <dbReference type="Proteomes" id="UP001242480"/>
    </source>
</evidence>
<dbReference type="InterPro" id="IPR003593">
    <property type="entry name" value="AAA+_ATPase"/>
</dbReference>